<dbReference type="PANTHER" id="PTHR11811">
    <property type="entry name" value="6-PHOSPHOGLUCONATE DEHYDROGENASE"/>
    <property type="match status" value="1"/>
</dbReference>
<evidence type="ECO:0000256" key="11">
    <source>
        <dbReference type="PIRSR" id="PIRSR000109-1"/>
    </source>
</evidence>
<evidence type="ECO:0000259" key="15">
    <source>
        <dbReference type="SMART" id="SM01350"/>
    </source>
</evidence>
<feature type="binding site" evidence="12">
    <location>
        <position position="467"/>
    </location>
    <ligand>
        <name>substrate</name>
        <note>ligand shared between dimeric partners</note>
    </ligand>
</feature>
<dbReference type="GO" id="GO:0004616">
    <property type="term" value="F:phosphogluconate dehydrogenase (decarboxylating) activity"/>
    <property type="evidence" value="ECO:0007669"/>
    <property type="project" value="UniProtKB-EC"/>
</dbReference>
<dbReference type="SMART" id="SM01350">
    <property type="entry name" value="6PGD"/>
    <property type="match status" value="1"/>
</dbReference>
<dbReference type="NCBIfam" id="NF006765">
    <property type="entry name" value="PRK09287.1"/>
    <property type="match status" value="1"/>
</dbReference>
<dbReference type="Pfam" id="PF03446">
    <property type="entry name" value="NAD_binding_2"/>
    <property type="match status" value="1"/>
</dbReference>
<feature type="binding site" description="in other chain" evidence="12">
    <location>
        <position position="203"/>
    </location>
    <ligand>
        <name>substrate</name>
        <note>ligand shared between dimeric partners</note>
    </ligand>
</feature>
<dbReference type="Proteomes" id="UP000530660">
    <property type="component" value="Unassembled WGS sequence"/>
</dbReference>
<name>A0A7J7IFD9_9RHOD</name>
<evidence type="ECO:0000256" key="6">
    <source>
        <dbReference type="ARBA" id="ARBA00023002"/>
    </source>
</evidence>
<feature type="binding site" description="in other chain" evidence="12">
    <location>
        <position position="273"/>
    </location>
    <ligand>
        <name>substrate</name>
        <note>ligand shared between dimeric partners</note>
    </ligand>
</feature>
<evidence type="ECO:0000256" key="8">
    <source>
        <dbReference type="ARBA" id="ARBA00023126"/>
    </source>
</evidence>
<dbReference type="EC" id="1.1.1.44" evidence="10 14"/>
<evidence type="ECO:0000256" key="3">
    <source>
        <dbReference type="ARBA" id="ARBA00008419"/>
    </source>
</evidence>
<evidence type="ECO:0000256" key="1">
    <source>
        <dbReference type="ARBA" id="ARBA00002526"/>
    </source>
</evidence>
<dbReference type="AlphaFoldDB" id="A0A7J7IFD9"/>
<feature type="binding site" evidence="13">
    <location>
        <position position="115"/>
    </location>
    <ligand>
        <name>NADP(+)</name>
        <dbReference type="ChEBI" id="CHEBI:58349"/>
    </ligand>
</feature>
<feature type="binding site" description="in other chain" evidence="12">
    <location>
        <position position="115"/>
    </location>
    <ligand>
        <name>substrate</name>
        <note>ligand shared between dimeric partners</note>
    </ligand>
</feature>
<dbReference type="InterPro" id="IPR013328">
    <property type="entry name" value="6PGD_dom2"/>
</dbReference>
<evidence type="ECO:0000256" key="14">
    <source>
        <dbReference type="RuleBase" id="RU000485"/>
    </source>
</evidence>
<organism evidence="16 17">
    <name type="scientific">Cyanidiococcus yangmingshanensis</name>
    <dbReference type="NCBI Taxonomy" id="2690220"/>
    <lineage>
        <taxon>Eukaryota</taxon>
        <taxon>Rhodophyta</taxon>
        <taxon>Bangiophyceae</taxon>
        <taxon>Cyanidiales</taxon>
        <taxon>Cyanidiaceae</taxon>
        <taxon>Cyanidiococcus</taxon>
    </lineage>
</organism>
<dbReference type="Gene3D" id="1.10.1040.10">
    <property type="entry name" value="N-(1-d-carboxylethyl)-l-norvaline Dehydrogenase, domain 2"/>
    <property type="match status" value="1"/>
</dbReference>
<evidence type="ECO:0000256" key="10">
    <source>
        <dbReference type="PIRNR" id="PIRNR000109"/>
    </source>
</evidence>
<dbReference type="InterPro" id="IPR006115">
    <property type="entry name" value="6PGDH_NADP-bd"/>
</dbReference>
<evidence type="ECO:0000256" key="9">
    <source>
        <dbReference type="ARBA" id="ARBA00048640"/>
    </source>
</evidence>
<dbReference type="SUPFAM" id="SSF51735">
    <property type="entry name" value="NAD(P)-binding Rossmann-fold domains"/>
    <property type="match status" value="1"/>
</dbReference>
<feature type="binding site" description="in other chain" evidence="12">
    <location>
        <begin position="141"/>
        <end position="143"/>
    </location>
    <ligand>
        <name>substrate</name>
        <note>ligand shared between dimeric partners</note>
    </ligand>
</feature>
<evidence type="ECO:0000256" key="2">
    <source>
        <dbReference type="ARBA" id="ARBA00004874"/>
    </source>
</evidence>
<gene>
    <name evidence="16" type="ORF">F1559_003784</name>
</gene>
<reference evidence="16 17" key="1">
    <citation type="journal article" date="2020" name="J. Phycol.">
        <title>Comparative genome analysis reveals Cyanidiococcus gen. nov., a new extremophilic red algal genus sister to Cyanidioschyzon (Cyanidioschyzonaceae, Rhodophyta).</title>
        <authorList>
            <person name="Liu S.-L."/>
            <person name="Chiang Y.-R."/>
            <person name="Yoon H.S."/>
            <person name="Fu H.-Y."/>
        </authorList>
    </citation>
    <scope>NUCLEOTIDE SEQUENCE [LARGE SCALE GENOMIC DNA]</scope>
    <source>
        <strain evidence="16 17">THAL066</strain>
    </source>
</reference>
<dbReference type="Pfam" id="PF00393">
    <property type="entry name" value="6PGD"/>
    <property type="match status" value="1"/>
</dbReference>
<comment type="caution">
    <text evidence="16">The sequence shown here is derived from an EMBL/GenBank/DDBJ whole genome shotgun (WGS) entry which is preliminary data.</text>
</comment>
<comment type="pathway">
    <text evidence="2 10 14">Carbohydrate degradation; pentose phosphate pathway; D-ribulose 5-phosphate from D-glucose 6-phosphate (oxidative stage): step 3/3.</text>
</comment>
<feature type="domain" description="6-phosphogluconate dehydrogenase C-terminal" evidence="15">
    <location>
        <begin position="191"/>
        <end position="485"/>
    </location>
</feature>
<dbReference type="PRINTS" id="PR00076">
    <property type="entry name" value="6PGDHDRGNASE"/>
</dbReference>
<dbReference type="InterPro" id="IPR006113">
    <property type="entry name" value="6PGDH_Gnd/GntZ"/>
</dbReference>
<feature type="binding site" evidence="13">
    <location>
        <begin position="87"/>
        <end position="89"/>
    </location>
    <ligand>
        <name>NADP(+)</name>
        <dbReference type="ChEBI" id="CHEBI:58349"/>
    </ligand>
</feature>
<feature type="binding site" evidence="12">
    <location>
        <position position="461"/>
    </location>
    <ligand>
        <name>substrate</name>
        <note>ligand shared between dimeric partners</note>
    </ligand>
</feature>
<evidence type="ECO:0000256" key="5">
    <source>
        <dbReference type="ARBA" id="ARBA00022857"/>
    </source>
</evidence>
<dbReference type="InterPro" id="IPR006114">
    <property type="entry name" value="6PGDH_C"/>
</dbReference>
<comment type="subunit">
    <text evidence="4 10">Homodimer.</text>
</comment>
<evidence type="ECO:0000256" key="13">
    <source>
        <dbReference type="PIRSR" id="PIRSR000109-3"/>
    </source>
</evidence>
<dbReference type="InterPro" id="IPR006183">
    <property type="entry name" value="Pgluconate_DH"/>
</dbReference>
<proteinExistence type="inferred from homology"/>
<evidence type="ECO:0000313" key="16">
    <source>
        <dbReference type="EMBL" id="KAF6001815.1"/>
    </source>
</evidence>
<keyword evidence="7 14" id="KW-0311">Gluconate utilization</keyword>
<dbReference type="FunFam" id="1.10.1040.10:FF:000002">
    <property type="entry name" value="6-phosphogluconate dehydrogenase, decarboxylating"/>
    <property type="match status" value="1"/>
</dbReference>
<feature type="binding site" evidence="13">
    <location>
        <begin position="44"/>
        <end position="46"/>
    </location>
    <ligand>
        <name>NADP(+)</name>
        <dbReference type="ChEBI" id="CHEBI:58349"/>
    </ligand>
</feature>
<dbReference type="GO" id="GO:0006098">
    <property type="term" value="P:pentose-phosphate shunt"/>
    <property type="evidence" value="ECO:0007669"/>
    <property type="project" value="UniProtKB-UniPathway"/>
</dbReference>
<dbReference type="PIRSF" id="PIRSF000109">
    <property type="entry name" value="6PGD"/>
    <property type="match status" value="1"/>
</dbReference>
<evidence type="ECO:0000256" key="4">
    <source>
        <dbReference type="ARBA" id="ARBA00011738"/>
    </source>
</evidence>
<sequence length="498" mass="54623">MITGADETTLGEAVADIGLIGLAVMGQNLVLNMADHGFSVAVYNRTVSKVDDFIKNEARDRKTIHGAHSIAEFCVLLKKPRKVMLLVRAGPAVDSFIEQLLPFLDPGDVIVDGGNSFYQDSTRRMKYCAEHGLWFVGCGVSGGEEGARHGPSLMPGGAEQAWPLLRPILQAVAAKTDGEPCCDWVGAGGAGHFVKMVHNGIEYGDMQLISEVYDMLRQGLGLRVDECSEVFAAWNRTELDSYLIEITANILKFKDEETGKPLVSLILDKAEQKGTGRWTVESSLEQGVPVTLIAEAVFARMLSSRKAERVQASKVLPGPPTQPPLSAADRSSMIEKLRLALYASKIVSYAQGYMLMREAAIAENWDLNYGGIALMWRGGCIIRSRFLGKIREAFQDDPKLENLLLYRFFRDALEAAQSSWREVVIFAVSRGITCPAVSTALAFYDGYRAATLPANLLQAQRDYFGAHTYERIDKPEGQYFHTNWTGSGGTVTSNAYSA</sequence>
<keyword evidence="6 10" id="KW-0560">Oxidoreductase</keyword>
<dbReference type="PROSITE" id="PS00461">
    <property type="entry name" value="6PGD"/>
    <property type="match status" value="1"/>
</dbReference>
<dbReference type="FunFam" id="3.40.50.720:FF:000007">
    <property type="entry name" value="6-phosphogluconate dehydrogenase, decarboxylating"/>
    <property type="match status" value="1"/>
</dbReference>
<comment type="catalytic activity">
    <reaction evidence="9 10 14">
        <text>6-phospho-D-gluconate + NADP(+) = D-ribulose 5-phosphate + CO2 + NADPH</text>
        <dbReference type="Rhea" id="RHEA:10116"/>
        <dbReference type="ChEBI" id="CHEBI:16526"/>
        <dbReference type="ChEBI" id="CHEBI:57783"/>
        <dbReference type="ChEBI" id="CHEBI:58121"/>
        <dbReference type="ChEBI" id="CHEBI:58349"/>
        <dbReference type="ChEBI" id="CHEBI:58759"/>
        <dbReference type="EC" id="1.1.1.44"/>
    </reaction>
</comment>
<dbReference type="Gene3D" id="1.20.5.320">
    <property type="entry name" value="6-Phosphogluconate Dehydrogenase, domain 3"/>
    <property type="match status" value="1"/>
</dbReference>
<dbReference type="Gene3D" id="3.40.50.720">
    <property type="entry name" value="NAD(P)-binding Rossmann-like Domain"/>
    <property type="match status" value="1"/>
</dbReference>
<evidence type="ECO:0000256" key="7">
    <source>
        <dbReference type="ARBA" id="ARBA00023064"/>
    </source>
</evidence>
<feature type="binding site" evidence="13">
    <location>
        <begin position="21"/>
        <end position="26"/>
    </location>
    <ligand>
        <name>NADP(+)</name>
        <dbReference type="ChEBI" id="CHEBI:58349"/>
    </ligand>
</feature>
<keyword evidence="8 10" id="KW-0570">Pentose shunt</keyword>
<dbReference type="InterPro" id="IPR006184">
    <property type="entry name" value="6PGdom_BS"/>
</dbReference>
<dbReference type="GO" id="GO:0050661">
    <property type="term" value="F:NADP binding"/>
    <property type="evidence" value="ECO:0007669"/>
    <property type="project" value="InterPro"/>
</dbReference>
<evidence type="ECO:0000256" key="12">
    <source>
        <dbReference type="PIRSR" id="PIRSR000109-2"/>
    </source>
</evidence>
<feature type="active site" description="Proton donor" evidence="11">
    <location>
        <position position="202"/>
    </location>
</feature>
<dbReference type="FunFam" id="1.20.5.320:FF:000002">
    <property type="entry name" value="6-phosphogluconate dehydrogenase, decarboxylating"/>
    <property type="match status" value="1"/>
</dbReference>
<dbReference type="SUPFAM" id="SSF48179">
    <property type="entry name" value="6-phosphogluconate dehydrogenase C-terminal domain-like"/>
    <property type="match status" value="1"/>
</dbReference>
<dbReference type="NCBIfam" id="TIGR00873">
    <property type="entry name" value="gnd"/>
    <property type="match status" value="1"/>
</dbReference>
<feature type="binding site" description="in other chain" evidence="12">
    <location>
        <position position="300"/>
    </location>
    <ligand>
        <name>substrate</name>
        <note>ligand shared between dimeric partners</note>
    </ligand>
</feature>
<dbReference type="OrthoDB" id="434986at2759"/>
<protein>
    <recommendedName>
        <fullName evidence="10 14">6-phosphogluconate dehydrogenase, decarboxylating</fullName>
        <ecNumber evidence="10 14">1.1.1.44</ecNumber>
    </recommendedName>
</protein>
<dbReference type="InterPro" id="IPR008927">
    <property type="entry name" value="6-PGluconate_DH-like_C_sf"/>
</dbReference>
<dbReference type="EMBL" id="VWRR01000013">
    <property type="protein sequence ID" value="KAF6001815.1"/>
    <property type="molecule type" value="Genomic_DNA"/>
</dbReference>
<comment type="similarity">
    <text evidence="3 10 14">Belongs to the 6-phosphogluconate dehydrogenase family.</text>
</comment>
<feature type="binding site" description="in other chain" evidence="12">
    <location>
        <begin position="198"/>
        <end position="199"/>
    </location>
    <ligand>
        <name>substrate</name>
        <note>ligand shared between dimeric partners</note>
    </ligand>
</feature>
<comment type="function">
    <text evidence="1 10">Catalyzes the oxidative decarboxylation of 6-phosphogluconate to ribulose 5-phosphate and CO(2), with concomitant reduction of NADP to NADPH.</text>
</comment>
<keyword evidence="17" id="KW-1185">Reference proteome</keyword>
<dbReference type="InterPro" id="IPR036291">
    <property type="entry name" value="NAD(P)-bd_dom_sf"/>
</dbReference>
<dbReference type="GO" id="GO:0019521">
    <property type="term" value="P:D-gluconate metabolic process"/>
    <property type="evidence" value="ECO:0007669"/>
    <property type="project" value="UniProtKB-KW"/>
</dbReference>
<evidence type="ECO:0000313" key="17">
    <source>
        <dbReference type="Proteomes" id="UP000530660"/>
    </source>
</evidence>
<feature type="active site" description="Proton acceptor" evidence="11">
    <location>
        <position position="195"/>
    </location>
</feature>
<dbReference type="UniPathway" id="UPA00115">
    <property type="reaction ID" value="UER00410"/>
</dbReference>
<keyword evidence="5 10" id="KW-0521">NADP</keyword>
<accession>A0A7J7IFD9</accession>